<name>A0A9J6HAF8_HAELO</name>
<protein>
    <submittedName>
        <fullName evidence="1">Uncharacterized protein</fullName>
    </submittedName>
</protein>
<dbReference type="VEuPathDB" id="VectorBase:HLOH_042427"/>
<reference evidence="1 2" key="1">
    <citation type="journal article" date="2020" name="Cell">
        <title>Large-Scale Comparative Analyses of Tick Genomes Elucidate Their Genetic Diversity and Vector Capacities.</title>
        <authorList>
            <consortium name="Tick Genome and Microbiome Consortium (TIGMIC)"/>
            <person name="Jia N."/>
            <person name="Wang J."/>
            <person name="Shi W."/>
            <person name="Du L."/>
            <person name="Sun Y."/>
            <person name="Zhan W."/>
            <person name="Jiang J.F."/>
            <person name="Wang Q."/>
            <person name="Zhang B."/>
            <person name="Ji P."/>
            <person name="Bell-Sakyi L."/>
            <person name="Cui X.M."/>
            <person name="Yuan T.T."/>
            <person name="Jiang B.G."/>
            <person name="Yang W.F."/>
            <person name="Lam T.T."/>
            <person name="Chang Q.C."/>
            <person name="Ding S.J."/>
            <person name="Wang X.J."/>
            <person name="Zhu J.G."/>
            <person name="Ruan X.D."/>
            <person name="Zhao L."/>
            <person name="Wei J.T."/>
            <person name="Ye R.Z."/>
            <person name="Que T.C."/>
            <person name="Du C.H."/>
            <person name="Zhou Y.H."/>
            <person name="Cheng J.X."/>
            <person name="Dai P.F."/>
            <person name="Guo W.B."/>
            <person name="Han X.H."/>
            <person name="Huang E.J."/>
            <person name="Li L.F."/>
            <person name="Wei W."/>
            <person name="Gao Y.C."/>
            <person name="Liu J.Z."/>
            <person name="Shao H.Z."/>
            <person name="Wang X."/>
            <person name="Wang C.C."/>
            <person name="Yang T.C."/>
            <person name="Huo Q.B."/>
            <person name="Li W."/>
            <person name="Chen H.Y."/>
            <person name="Chen S.E."/>
            <person name="Zhou L.G."/>
            <person name="Ni X.B."/>
            <person name="Tian J.H."/>
            <person name="Sheng Y."/>
            <person name="Liu T."/>
            <person name="Pan Y.S."/>
            <person name="Xia L.Y."/>
            <person name="Li J."/>
            <person name="Zhao F."/>
            <person name="Cao W.C."/>
        </authorList>
    </citation>
    <scope>NUCLEOTIDE SEQUENCE [LARGE SCALE GENOMIC DNA]</scope>
    <source>
        <strain evidence="1">HaeL-2018</strain>
    </source>
</reference>
<dbReference type="AlphaFoldDB" id="A0A9J6HAF8"/>
<dbReference type="Proteomes" id="UP000821853">
    <property type="component" value="Unassembled WGS sequence"/>
</dbReference>
<dbReference type="EMBL" id="JABSTR010002057">
    <property type="protein sequence ID" value="KAH9384300.1"/>
    <property type="molecule type" value="Genomic_DNA"/>
</dbReference>
<comment type="caution">
    <text evidence="1">The sequence shown here is derived from an EMBL/GenBank/DDBJ whole genome shotgun (WGS) entry which is preliminary data.</text>
</comment>
<evidence type="ECO:0000313" key="2">
    <source>
        <dbReference type="Proteomes" id="UP000821853"/>
    </source>
</evidence>
<sequence length="87" mass="9443">MKDGPLSIMQFLTGGEELHMCASGHHPDTALKNILKPAVNTLLKNYVACRIHSVMTKSLHISKKVANATVNFASGHFSKYKASFSNG</sequence>
<gene>
    <name evidence="1" type="ORF">HPB48_026293</name>
</gene>
<evidence type="ECO:0000313" key="1">
    <source>
        <dbReference type="EMBL" id="KAH9384300.1"/>
    </source>
</evidence>
<proteinExistence type="predicted"/>
<keyword evidence="2" id="KW-1185">Reference proteome</keyword>
<organism evidence="1 2">
    <name type="scientific">Haemaphysalis longicornis</name>
    <name type="common">Bush tick</name>
    <dbReference type="NCBI Taxonomy" id="44386"/>
    <lineage>
        <taxon>Eukaryota</taxon>
        <taxon>Metazoa</taxon>
        <taxon>Ecdysozoa</taxon>
        <taxon>Arthropoda</taxon>
        <taxon>Chelicerata</taxon>
        <taxon>Arachnida</taxon>
        <taxon>Acari</taxon>
        <taxon>Parasitiformes</taxon>
        <taxon>Ixodida</taxon>
        <taxon>Ixodoidea</taxon>
        <taxon>Ixodidae</taxon>
        <taxon>Haemaphysalinae</taxon>
        <taxon>Haemaphysalis</taxon>
    </lineage>
</organism>
<accession>A0A9J6HAF8</accession>